<name>A0A9P6JWC2_9AGAR</name>
<dbReference type="EMBL" id="MU157824">
    <property type="protein sequence ID" value="KAF9535456.1"/>
    <property type="molecule type" value="Genomic_DNA"/>
</dbReference>
<comment type="caution">
    <text evidence="2">The sequence shown here is derived from an EMBL/GenBank/DDBJ whole genome shotgun (WGS) entry which is preliminary data.</text>
</comment>
<protein>
    <submittedName>
        <fullName evidence="2">Uncharacterized protein</fullName>
    </submittedName>
</protein>
<feature type="compositionally biased region" description="Basic and acidic residues" evidence="1">
    <location>
        <begin position="364"/>
        <end position="373"/>
    </location>
</feature>
<feature type="region of interest" description="Disordered" evidence="1">
    <location>
        <begin position="198"/>
        <end position="262"/>
    </location>
</feature>
<feature type="compositionally biased region" description="Pro residues" evidence="1">
    <location>
        <begin position="215"/>
        <end position="225"/>
    </location>
</feature>
<accession>A0A9P6JWC2</accession>
<dbReference type="Proteomes" id="UP000807306">
    <property type="component" value="Unassembled WGS sequence"/>
</dbReference>
<feature type="region of interest" description="Disordered" evidence="1">
    <location>
        <begin position="118"/>
        <end position="140"/>
    </location>
</feature>
<evidence type="ECO:0000313" key="3">
    <source>
        <dbReference type="Proteomes" id="UP000807306"/>
    </source>
</evidence>
<feature type="region of interest" description="Disordered" evidence="1">
    <location>
        <begin position="288"/>
        <end position="319"/>
    </location>
</feature>
<sequence length="400" mass="43858">MPLRDLAPGAGIPGPRRARRRHPESDWDPRNWPNSRIDPRLTRRKTNLQKRFLLKNTDMVDLWYEPELYAHTHRGIFPAKRYWVVPCERRAWEIYGGPGGLQAEKAVRAEIRARREARVAARGLPPPPPPGPRPRGRPVNRRVLGVGRGRSRAQIPAANQVERNHSPEVVNPAPARLPIPMLAPVIQVRVETPELQLDNAAESDSDSDVVILDPVPTPPRTPPATPRRKKANRALSVDEGGSEASTSQQTVAPSTPKARKGFLDLTSSGKKARAQSLVRPPVVDNILMSTRLSNPSTPSHKRNAPTHGTPSGSGSQSKSFLKMADSQFDSDSESEVTLALTPSFSATLVTPRSSQRMKTIAKLALDDNNDKGDMTLSGRSPRNISMVYPSVDTSASPTPT</sequence>
<dbReference type="AlphaFoldDB" id="A0A9P6JWC2"/>
<evidence type="ECO:0000313" key="2">
    <source>
        <dbReference type="EMBL" id="KAF9535456.1"/>
    </source>
</evidence>
<proteinExistence type="predicted"/>
<feature type="compositionally biased region" description="Polar residues" evidence="1">
    <location>
        <begin position="391"/>
        <end position="400"/>
    </location>
</feature>
<feature type="compositionally biased region" description="Pro residues" evidence="1">
    <location>
        <begin position="124"/>
        <end position="133"/>
    </location>
</feature>
<organism evidence="2 3">
    <name type="scientific">Crepidotus variabilis</name>
    <dbReference type="NCBI Taxonomy" id="179855"/>
    <lineage>
        <taxon>Eukaryota</taxon>
        <taxon>Fungi</taxon>
        <taxon>Dikarya</taxon>
        <taxon>Basidiomycota</taxon>
        <taxon>Agaricomycotina</taxon>
        <taxon>Agaricomycetes</taxon>
        <taxon>Agaricomycetidae</taxon>
        <taxon>Agaricales</taxon>
        <taxon>Agaricineae</taxon>
        <taxon>Crepidotaceae</taxon>
        <taxon>Crepidotus</taxon>
    </lineage>
</organism>
<feature type="region of interest" description="Disordered" evidence="1">
    <location>
        <begin position="1"/>
        <end position="38"/>
    </location>
</feature>
<keyword evidence="3" id="KW-1185">Reference proteome</keyword>
<feature type="compositionally biased region" description="Polar residues" evidence="1">
    <location>
        <begin position="288"/>
        <end position="298"/>
    </location>
</feature>
<dbReference type="OrthoDB" id="3058642at2759"/>
<feature type="region of interest" description="Disordered" evidence="1">
    <location>
        <begin position="363"/>
        <end position="400"/>
    </location>
</feature>
<feature type="compositionally biased region" description="Polar residues" evidence="1">
    <location>
        <begin position="243"/>
        <end position="253"/>
    </location>
</feature>
<gene>
    <name evidence="2" type="ORF">CPB83DRAFT_841784</name>
</gene>
<evidence type="ECO:0000256" key="1">
    <source>
        <dbReference type="SAM" id="MobiDB-lite"/>
    </source>
</evidence>
<reference evidence="2" key="1">
    <citation type="submission" date="2020-11" db="EMBL/GenBank/DDBJ databases">
        <authorList>
            <consortium name="DOE Joint Genome Institute"/>
            <person name="Ahrendt S."/>
            <person name="Riley R."/>
            <person name="Andreopoulos W."/>
            <person name="Labutti K."/>
            <person name="Pangilinan J."/>
            <person name="Ruiz-Duenas F.J."/>
            <person name="Barrasa J.M."/>
            <person name="Sanchez-Garcia M."/>
            <person name="Camarero S."/>
            <person name="Miyauchi S."/>
            <person name="Serrano A."/>
            <person name="Linde D."/>
            <person name="Babiker R."/>
            <person name="Drula E."/>
            <person name="Ayuso-Fernandez I."/>
            <person name="Pacheco R."/>
            <person name="Padilla G."/>
            <person name="Ferreira P."/>
            <person name="Barriuso J."/>
            <person name="Kellner H."/>
            <person name="Castanera R."/>
            <person name="Alfaro M."/>
            <person name="Ramirez L."/>
            <person name="Pisabarro A.G."/>
            <person name="Kuo A."/>
            <person name="Tritt A."/>
            <person name="Lipzen A."/>
            <person name="He G."/>
            <person name="Yan M."/>
            <person name="Ng V."/>
            <person name="Cullen D."/>
            <person name="Martin F."/>
            <person name="Rosso M.-N."/>
            <person name="Henrissat B."/>
            <person name="Hibbett D."/>
            <person name="Martinez A.T."/>
            <person name="Grigoriev I.V."/>
        </authorList>
    </citation>
    <scope>NUCLEOTIDE SEQUENCE</scope>
    <source>
        <strain evidence="2">CBS 506.95</strain>
    </source>
</reference>
<feature type="compositionally biased region" description="Polar residues" evidence="1">
    <location>
        <begin position="306"/>
        <end position="319"/>
    </location>
</feature>